<accession>A0A1E4TNW6</accession>
<dbReference type="AlphaFoldDB" id="A0A1E4TNW6"/>
<evidence type="ECO:0000313" key="2">
    <source>
        <dbReference type="Proteomes" id="UP000094236"/>
    </source>
</evidence>
<dbReference type="Proteomes" id="UP000094236">
    <property type="component" value="Unassembled WGS sequence"/>
</dbReference>
<reference evidence="2" key="1">
    <citation type="submission" date="2016-05" db="EMBL/GenBank/DDBJ databases">
        <title>Comparative genomics of biotechnologically important yeasts.</title>
        <authorList>
            <consortium name="DOE Joint Genome Institute"/>
            <person name="Riley R."/>
            <person name="Haridas S."/>
            <person name="Wolfe K.H."/>
            <person name="Lopes M.R."/>
            <person name="Hittinger C.T."/>
            <person name="Goker M."/>
            <person name="Salamov A."/>
            <person name="Wisecaver J."/>
            <person name="Long T.M."/>
            <person name="Aerts A.L."/>
            <person name="Barry K."/>
            <person name="Choi C."/>
            <person name="Clum A."/>
            <person name="Coughlan A.Y."/>
            <person name="Deshpande S."/>
            <person name="Douglass A.P."/>
            <person name="Hanson S.J."/>
            <person name="Klenk H.-P."/>
            <person name="Labutti K."/>
            <person name="Lapidus A."/>
            <person name="Lindquist E."/>
            <person name="Lipzen A."/>
            <person name="Meier-Kolthoff J.P."/>
            <person name="Ohm R.A."/>
            <person name="Otillar R.P."/>
            <person name="Pangilinan J."/>
            <person name="Peng Y."/>
            <person name="Rokas A."/>
            <person name="Rosa C.A."/>
            <person name="Scheuner C."/>
            <person name="Sibirny A.A."/>
            <person name="Slot J.C."/>
            <person name="Stielow J.B."/>
            <person name="Sun H."/>
            <person name="Kurtzman C.P."/>
            <person name="Blackwell M."/>
            <person name="Grigoriev I.V."/>
            <person name="Jeffries T.W."/>
        </authorList>
    </citation>
    <scope>NUCLEOTIDE SEQUENCE [LARGE SCALE GENOMIC DNA]</scope>
    <source>
        <strain evidence="2">NRRL Y-2460</strain>
    </source>
</reference>
<protein>
    <submittedName>
        <fullName evidence="1">Uncharacterized protein</fullName>
    </submittedName>
</protein>
<gene>
    <name evidence="1" type="ORF">PACTADRAFT_5153</name>
</gene>
<evidence type="ECO:0000313" key="1">
    <source>
        <dbReference type="EMBL" id="ODV93368.1"/>
    </source>
</evidence>
<keyword evidence="2" id="KW-1185">Reference proteome</keyword>
<sequence>MSALGLLDDAKLTDAVFAVFEIYTTKIYLSMYSNSRLLEETKIRNTELKNTTLENTVFMLPNKGYYLDSGNNNS</sequence>
<proteinExistence type="predicted"/>
<dbReference type="EMBL" id="KV454018">
    <property type="protein sequence ID" value="ODV93368.1"/>
    <property type="molecule type" value="Genomic_DNA"/>
</dbReference>
<name>A0A1E4TNW6_PACTA</name>
<organism evidence="1 2">
    <name type="scientific">Pachysolen tannophilus NRRL Y-2460</name>
    <dbReference type="NCBI Taxonomy" id="669874"/>
    <lineage>
        <taxon>Eukaryota</taxon>
        <taxon>Fungi</taxon>
        <taxon>Dikarya</taxon>
        <taxon>Ascomycota</taxon>
        <taxon>Saccharomycotina</taxon>
        <taxon>Pichiomycetes</taxon>
        <taxon>Pachysolenaceae</taxon>
        <taxon>Pachysolen</taxon>
    </lineage>
</organism>